<dbReference type="InterPro" id="IPR036388">
    <property type="entry name" value="WH-like_DNA-bd_sf"/>
</dbReference>
<feature type="domain" description="DprA winged helix" evidence="3">
    <location>
        <begin position="297"/>
        <end position="350"/>
    </location>
</feature>
<dbReference type="Proteomes" id="UP000002027">
    <property type="component" value="Chromosome 1"/>
</dbReference>
<evidence type="ECO:0000313" key="5">
    <source>
        <dbReference type="Proteomes" id="UP000002027"/>
    </source>
</evidence>
<reference evidence="5" key="1">
    <citation type="submission" date="2009-11" db="EMBL/GenBank/DDBJ databases">
        <title>The complete chromosome 1 of Sphaerobacter thermophilus DSM 20745.</title>
        <authorList>
            <person name="Lucas S."/>
            <person name="Copeland A."/>
            <person name="Lapidus A."/>
            <person name="Glavina del Rio T."/>
            <person name="Dalin E."/>
            <person name="Tice H."/>
            <person name="Bruce D."/>
            <person name="Goodwin L."/>
            <person name="Pitluck S."/>
            <person name="Kyrpides N."/>
            <person name="Mavromatis K."/>
            <person name="Ivanova N."/>
            <person name="Mikhailova N."/>
            <person name="LaButti K.M."/>
            <person name="Clum A."/>
            <person name="Sun H.I."/>
            <person name="Brettin T."/>
            <person name="Detter J.C."/>
            <person name="Han C."/>
            <person name="Larimer F."/>
            <person name="Land M."/>
            <person name="Hauser L."/>
            <person name="Markowitz V."/>
            <person name="Cheng J.F."/>
            <person name="Hugenholtz P."/>
            <person name="Woyke T."/>
            <person name="Wu D."/>
            <person name="Steenblock K."/>
            <person name="Schneider S."/>
            <person name="Pukall R."/>
            <person name="Goeker M."/>
            <person name="Klenk H.P."/>
            <person name="Eisen J.A."/>
        </authorList>
    </citation>
    <scope>NUCLEOTIDE SEQUENCE [LARGE SCALE GENOMIC DNA]</scope>
    <source>
        <strain evidence="5">ATCC 49802 / DSM 20745 / S 6022</strain>
    </source>
</reference>
<dbReference type="eggNOG" id="COG0758">
    <property type="taxonomic scope" value="Bacteria"/>
</dbReference>
<dbReference type="Pfam" id="PF17782">
    <property type="entry name" value="WHD_DprA"/>
    <property type="match status" value="1"/>
</dbReference>
<dbReference type="SUPFAM" id="SSF47781">
    <property type="entry name" value="RuvA domain 2-like"/>
    <property type="match status" value="1"/>
</dbReference>
<dbReference type="InterPro" id="IPR057666">
    <property type="entry name" value="DrpA_SLOG"/>
</dbReference>
<dbReference type="PANTHER" id="PTHR43022">
    <property type="entry name" value="PROTEIN SMF"/>
    <property type="match status" value="1"/>
</dbReference>
<proteinExistence type="inferred from homology"/>
<protein>
    <submittedName>
        <fullName evidence="4">DNA protecting protein DprA</fullName>
    </submittedName>
</protein>
<gene>
    <name evidence="4" type="ordered locus">Sthe_0385</name>
</gene>
<dbReference type="InParanoid" id="D1C7J1"/>
<dbReference type="GO" id="GO:0009294">
    <property type="term" value="P:DNA-mediated transformation"/>
    <property type="evidence" value="ECO:0007669"/>
    <property type="project" value="InterPro"/>
</dbReference>
<organism evidence="4 5">
    <name type="scientific">Sphaerobacter thermophilus (strain ATCC 49802 / DSM 20745 / KCCM 41009 / NCIMB 13125 / S 6022)</name>
    <dbReference type="NCBI Taxonomy" id="479434"/>
    <lineage>
        <taxon>Bacteria</taxon>
        <taxon>Pseudomonadati</taxon>
        <taxon>Thermomicrobiota</taxon>
        <taxon>Thermomicrobia</taxon>
        <taxon>Sphaerobacterales</taxon>
        <taxon>Sphaerobacterineae</taxon>
        <taxon>Sphaerobacteraceae</taxon>
        <taxon>Sphaerobacter</taxon>
    </lineage>
</organism>
<dbReference type="InterPro" id="IPR010994">
    <property type="entry name" value="RuvA_2-like"/>
</dbReference>
<accession>D1C7J1</accession>
<dbReference type="NCBIfam" id="TIGR00732">
    <property type="entry name" value="dprA"/>
    <property type="match status" value="1"/>
</dbReference>
<dbReference type="AlphaFoldDB" id="D1C7J1"/>
<name>D1C7J1_SPHTD</name>
<evidence type="ECO:0000259" key="3">
    <source>
        <dbReference type="Pfam" id="PF17782"/>
    </source>
</evidence>
<dbReference type="RefSeq" id="WP_012870871.1">
    <property type="nucleotide sequence ID" value="NC_013523.1"/>
</dbReference>
<dbReference type="STRING" id="479434.Sthe_0385"/>
<dbReference type="KEGG" id="sti:Sthe_0385"/>
<comment type="similarity">
    <text evidence="1">Belongs to the DprA/Smf family.</text>
</comment>
<dbReference type="Gene3D" id="1.10.10.10">
    <property type="entry name" value="Winged helix-like DNA-binding domain superfamily/Winged helix DNA-binding domain"/>
    <property type="match status" value="1"/>
</dbReference>
<evidence type="ECO:0000256" key="1">
    <source>
        <dbReference type="ARBA" id="ARBA00006525"/>
    </source>
</evidence>
<dbReference type="PANTHER" id="PTHR43022:SF1">
    <property type="entry name" value="PROTEIN SMF"/>
    <property type="match status" value="1"/>
</dbReference>
<dbReference type="EMBL" id="CP001823">
    <property type="protein sequence ID" value="ACZ37824.1"/>
    <property type="molecule type" value="Genomic_DNA"/>
</dbReference>
<dbReference type="eggNOG" id="COG0322">
    <property type="taxonomic scope" value="Bacteria"/>
</dbReference>
<dbReference type="HOGENOM" id="CLU_029601_0_3_0"/>
<dbReference type="OrthoDB" id="9785707at2"/>
<keyword evidence="5" id="KW-1185">Reference proteome</keyword>
<dbReference type="FunCoup" id="D1C7J1">
    <property type="interactions" value="294"/>
</dbReference>
<feature type="domain" description="Smf/DprA SLOG" evidence="2">
    <location>
        <begin position="78"/>
        <end position="286"/>
    </location>
</feature>
<reference evidence="4 5" key="2">
    <citation type="journal article" date="2010" name="Stand. Genomic Sci.">
        <title>Complete genome sequence of Desulfohalobium retbaense type strain (HR(100)).</title>
        <authorList>
            <person name="Spring S."/>
            <person name="Nolan M."/>
            <person name="Lapidus A."/>
            <person name="Glavina Del Rio T."/>
            <person name="Copeland A."/>
            <person name="Tice H."/>
            <person name="Cheng J.F."/>
            <person name="Lucas S."/>
            <person name="Land M."/>
            <person name="Chen F."/>
            <person name="Bruce D."/>
            <person name="Goodwin L."/>
            <person name="Pitluck S."/>
            <person name="Ivanova N."/>
            <person name="Mavromatis K."/>
            <person name="Mikhailova N."/>
            <person name="Pati A."/>
            <person name="Chen A."/>
            <person name="Palaniappan K."/>
            <person name="Hauser L."/>
            <person name="Chang Y.J."/>
            <person name="Jeffries C.D."/>
            <person name="Munk C."/>
            <person name="Kiss H."/>
            <person name="Chain P."/>
            <person name="Han C."/>
            <person name="Brettin T."/>
            <person name="Detter J.C."/>
            <person name="Schuler E."/>
            <person name="Goker M."/>
            <person name="Rohde M."/>
            <person name="Bristow J."/>
            <person name="Eisen J.A."/>
            <person name="Markowitz V."/>
            <person name="Hugenholtz P."/>
            <person name="Kyrpides N.C."/>
            <person name="Klenk H.P."/>
        </authorList>
    </citation>
    <scope>NUCLEOTIDE SEQUENCE [LARGE SCALE GENOMIC DNA]</scope>
    <source>
        <strain evidence="5">ATCC 49802 / DSM 20745 / S 6022</strain>
    </source>
</reference>
<dbReference type="Gene3D" id="3.40.50.450">
    <property type="match status" value="1"/>
</dbReference>
<evidence type="ECO:0000313" key="4">
    <source>
        <dbReference type="EMBL" id="ACZ37824.1"/>
    </source>
</evidence>
<dbReference type="InterPro" id="IPR041614">
    <property type="entry name" value="DprA_WH"/>
</dbReference>
<dbReference type="SUPFAM" id="SSF102405">
    <property type="entry name" value="MCP/YpsA-like"/>
    <property type="match status" value="1"/>
</dbReference>
<dbReference type="Pfam" id="PF02481">
    <property type="entry name" value="DNA_processg_A"/>
    <property type="match status" value="1"/>
</dbReference>
<dbReference type="InterPro" id="IPR003488">
    <property type="entry name" value="DprA"/>
</dbReference>
<evidence type="ECO:0000259" key="2">
    <source>
        <dbReference type="Pfam" id="PF02481"/>
    </source>
</evidence>
<sequence length="359" mass="38439">MTETEFWLGFHLVPGIGATRVARLLEHFGSLAAAWEANVEELRAAGLSERVAGKLVATRRRISLEREMERIARAGVSLVTLADPAYPRLLREIPSPPLLLYVRGTLTPADEHSIGIVGTRRASAYGREMTRRLTGDLVRAGLTIVSGLARGIDAVAHRTALEMGGRTIAVLGSGVDVIYPPEHRQLAEQVAQQGALVSEFPLGTPPDGPNFPVRNRLISGLSLGVVVVEAPRRSGALITANFAADQSRTVYAVPGSAMAPGSEGPLQLLRDGAVLAASAADILSDLKLTVRQANLEARQALPTTSEEADVLHYLDGEPRHIDEIALESGLAISRLSALLLEMQLKGLVRNVGHQHYVRA</sequence>